<dbReference type="GO" id="GO:0005634">
    <property type="term" value="C:nucleus"/>
    <property type="evidence" value="ECO:0007669"/>
    <property type="project" value="UniProtKB-SubCell"/>
</dbReference>
<evidence type="ECO:0000313" key="9">
    <source>
        <dbReference type="Proteomes" id="UP000636800"/>
    </source>
</evidence>
<evidence type="ECO:0000256" key="1">
    <source>
        <dbReference type="ARBA" id="ARBA00004123"/>
    </source>
</evidence>
<gene>
    <name evidence="8" type="ORF">HPP92_021432</name>
</gene>
<proteinExistence type="predicted"/>
<feature type="domain" description="TF-B3" evidence="7">
    <location>
        <begin position="49"/>
        <end position="142"/>
    </location>
</feature>
<feature type="domain" description="TF-B3" evidence="7">
    <location>
        <begin position="503"/>
        <end position="599"/>
    </location>
</feature>
<dbReference type="Gene3D" id="2.40.330.10">
    <property type="entry name" value="DNA-binding pseudobarrel domain"/>
    <property type="match status" value="2"/>
</dbReference>
<keyword evidence="2" id="KW-0805">Transcription regulation</keyword>
<protein>
    <recommendedName>
        <fullName evidence="7">TF-B3 domain-containing protein</fullName>
    </recommendedName>
</protein>
<keyword evidence="5" id="KW-0539">Nucleus</keyword>
<dbReference type="InterPro" id="IPR044837">
    <property type="entry name" value="REM16-like"/>
</dbReference>
<dbReference type="PANTHER" id="PTHR31391">
    <property type="entry name" value="B3 DOMAIN-CONTAINING PROTEIN OS11G0197600-RELATED"/>
    <property type="match status" value="1"/>
</dbReference>
<dbReference type="InterPro" id="IPR003340">
    <property type="entry name" value="B3_DNA-bd"/>
</dbReference>
<keyword evidence="9" id="KW-1185">Reference proteome</keyword>
<evidence type="ECO:0000259" key="7">
    <source>
        <dbReference type="PROSITE" id="PS50863"/>
    </source>
</evidence>
<dbReference type="OrthoDB" id="303107at2759"/>
<dbReference type="SUPFAM" id="SSF101936">
    <property type="entry name" value="DNA-binding pseudobarrel domain"/>
    <property type="match status" value="2"/>
</dbReference>
<feature type="compositionally biased region" description="Basic residues" evidence="6">
    <location>
        <begin position="31"/>
        <end position="40"/>
    </location>
</feature>
<dbReference type="SMART" id="SM01019">
    <property type="entry name" value="B3"/>
    <property type="match status" value="2"/>
</dbReference>
<dbReference type="InterPro" id="IPR015300">
    <property type="entry name" value="DNA-bd_pseudobarrel_sf"/>
</dbReference>
<dbReference type="CDD" id="cd10017">
    <property type="entry name" value="B3_DNA"/>
    <property type="match status" value="2"/>
</dbReference>
<sequence>MGRMSNEKKPLGKWRYEKKQASLQSWMERLKKGRGAKRRSPSPPPPAPPLSFFKVMIGNFRDVLFIPPMVACNLKGLVKKYIRIEDSDANSWSVKLSIVDGSLAFQNGWHDFVTDHSITAGEFLMFTYNGGLLFTARVFGTSSLERVNFQLRKRSYWCIKQRSNAELGSDNARIPKRQKTLKTSKDRHSSHTSENMHLLKEIEVDPSDFPKANANESDSIFEEVREDSSFGWKFPHQISNTKKPNEGLKLDSLLTWCVNSDPKIAKELDVVSDTDIVMLDGRNHEAFVNESITNSATSEQRTVCLISDGTPEPEITGKPWSMTNFAPSWEINEHVENKKRSAEMNDCQIPDGEIDCRMEINRTMEKKHSNSPELPSAEPLEEMMATECNLKHEKDSPKMEANLTEPEGIACEVLHAAGLFHTFNEKSTKRVIPSDPSTDILRFTKDVKKDVMPTVERYEEHQSKVKQEAFTNEDAKDVTPCSGWRSPIEMERTDLIEIPASGCASFTVCILDDVQPSLELPENLASHIGKLKHERKVFVLQDPSFKCWPVLYLESLDYVGFIGGWIDFAIGNNICKGDICKFELIDKKKLLFRVQIRKE</sequence>
<keyword evidence="4" id="KW-0804">Transcription</keyword>
<keyword evidence="3" id="KW-0238">DNA-binding</keyword>
<evidence type="ECO:0000256" key="5">
    <source>
        <dbReference type="ARBA" id="ARBA00023242"/>
    </source>
</evidence>
<dbReference type="PANTHER" id="PTHR31391:SF4">
    <property type="entry name" value="B3 DOMAIN-CONTAINING PROTEIN OS03G0184500"/>
    <property type="match status" value="1"/>
</dbReference>
<organism evidence="8 9">
    <name type="scientific">Vanilla planifolia</name>
    <name type="common">Vanilla</name>
    <dbReference type="NCBI Taxonomy" id="51239"/>
    <lineage>
        <taxon>Eukaryota</taxon>
        <taxon>Viridiplantae</taxon>
        <taxon>Streptophyta</taxon>
        <taxon>Embryophyta</taxon>
        <taxon>Tracheophyta</taxon>
        <taxon>Spermatophyta</taxon>
        <taxon>Magnoliopsida</taxon>
        <taxon>Liliopsida</taxon>
        <taxon>Asparagales</taxon>
        <taxon>Orchidaceae</taxon>
        <taxon>Vanilloideae</taxon>
        <taxon>Vanilleae</taxon>
        <taxon>Vanilla</taxon>
    </lineage>
</organism>
<comment type="caution">
    <text evidence="8">The sequence shown here is derived from an EMBL/GenBank/DDBJ whole genome shotgun (WGS) entry which is preliminary data.</text>
</comment>
<evidence type="ECO:0000313" key="8">
    <source>
        <dbReference type="EMBL" id="KAG0461135.1"/>
    </source>
</evidence>
<dbReference type="AlphaFoldDB" id="A0A835PVK3"/>
<dbReference type="Proteomes" id="UP000636800">
    <property type="component" value="Chromosome 11"/>
</dbReference>
<dbReference type="GO" id="GO:0003677">
    <property type="term" value="F:DNA binding"/>
    <property type="evidence" value="ECO:0007669"/>
    <property type="project" value="UniProtKB-KW"/>
</dbReference>
<comment type="subcellular location">
    <subcellularLocation>
        <location evidence="1">Nucleus</location>
    </subcellularLocation>
</comment>
<dbReference type="EMBL" id="JADCNL010000011">
    <property type="protein sequence ID" value="KAG0461135.1"/>
    <property type="molecule type" value="Genomic_DNA"/>
</dbReference>
<dbReference type="Pfam" id="PF02362">
    <property type="entry name" value="B3"/>
    <property type="match status" value="2"/>
</dbReference>
<accession>A0A835PVK3</accession>
<evidence type="ECO:0000256" key="6">
    <source>
        <dbReference type="SAM" id="MobiDB-lite"/>
    </source>
</evidence>
<reference evidence="8 9" key="1">
    <citation type="journal article" date="2020" name="Nat. Food">
        <title>A phased Vanilla planifolia genome enables genetic improvement of flavour and production.</title>
        <authorList>
            <person name="Hasing T."/>
            <person name="Tang H."/>
            <person name="Brym M."/>
            <person name="Khazi F."/>
            <person name="Huang T."/>
            <person name="Chambers A.H."/>
        </authorList>
    </citation>
    <scope>NUCLEOTIDE SEQUENCE [LARGE SCALE GENOMIC DNA]</scope>
    <source>
        <tissue evidence="8">Leaf</tissue>
    </source>
</reference>
<evidence type="ECO:0000256" key="3">
    <source>
        <dbReference type="ARBA" id="ARBA00023125"/>
    </source>
</evidence>
<feature type="region of interest" description="Disordered" evidence="6">
    <location>
        <begin position="27"/>
        <end position="47"/>
    </location>
</feature>
<dbReference type="PROSITE" id="PS50863">
    <property type="entry name" value="B3"/>
    <property type="match status" value="2"/>
</dbReference>
<name>A0A835PVK3_VANPL</name>
<evidence type="ECO:0000256" key="4">
    <source>
        <dbReference type="ARBA" id="ARBA00023163"/>
    </source>
</evidence>
<evidence type="ECO:0000256" key="2">
    <source>
        <dbReference type="ARBA" id="ARBA00023015"/>
    </source>
</evidence>